<dbReference type="KEGG" id="mgin:FRZ54_02485"/>
<dbReference type="AlphaFoldDB" id="A0A5B8URZ1"/>
<name>A0A5B8URZ1_9SPHI</name>
<proteinExistence type="predicted"/>
<keyword evidence="3" id="KW-1185">Reference proteome</keyword>
<gene>
    <name evidence="2" type="ORF">FRZ54_02485</name>
</gene>
<protein>
    <submittedName>
        <fullName evidence="2">Uncharacterized protein</fullName>
    </submittedName>
</protein>
<feature type="signal peptide" evidence="1">
    <location>
        <begin position="1"/>
        <end position="19"/>
    </location>
</feature>
<organism evidence="2 3">
    <name type="scientific">Mucilaginibacter ginsenosidivorans</name>
    <dbReference type="NCBI Taxonomy" id="398053"/>
    <lineage>
        <taxon>Bacteria</taxon>
        <taxon>Pseudomonadati</taxon>
        <taxon>Bacteroidota</taxon>
        <taxon>Sphingobacteriia</taxon>
        <taxon>Sphingobacteriales</taxon>
        <taxon>Sphingobacteriaceae</taxon>
        <taxon>Mucilaginibacter</taxon>
    </lineage>
</organism>
<reference evidence="2 3" key="1">
    <citation type="journal article" date="2017" name="Curr. Microbiol.">
        <title>Mucilaginibacter ginsenosidivorans sp. nov., Isolated from Soil of Ginseng Field.</title>
        <authorList>
            <person name="Kim M.M."/>
            <person name="Siddiqi M.Z."/>
            <person name="Im W.T."/>
        </authorList>
    </citation>
    <scope>NUCLEOTIDE SEQUENCE [LARGE SCALE GENOMIC DNA]</scope>
    <source>
        <strain evidence="2 3">Gsoil 3017</strain>
    </source>
</reference>
<dbReference type="Proteomes" id="UP000321479">
    <property type="component" value="Chromosome"/>
</dbReference>
<dbReference type="RefSeq" id="WP_147030072.1">
    <property type="nucleotide sequence ID" value="NZ_CP042436.1"/>
</dbReference>
<evidence type="ECO:0000256" key="1">
    <source>
        <dbReference type="SAM" id="SignalP"/>
    </source>
</evidence>
<feature type="chain" id="PRO_5022986108" evidence="1">
    <location>
        <begin position="20"/>
        <end position="287"/>
    </location>
</feature>
<accession>A0A5B8URZ1</accession>
<evidence type="ECO:0000313" key="2">
    <source>
        <dbReference type="EMBL" id="QEC61495.1"/>
    </source>
</evidence>
<keyword evidence="1" id="KW-0732">Signal</keyword>
<dbReference type="OrthoDB" id="1075024at2"/>
<sequence>MKKIILSLFAILSLLGAFGQEKDLGKIADSIKSEGVALYKSEWASWYGTDIFTEKCQARRAIAGGYISYDTGEALVNVFFSKGPEPKILSTITFGYGFDPKEYKLDTANRDFSNPEKELYTIRQNAIARINKDTLFKTYSNTELNPVPLIRNGVKKVYVLTGTDATGVVLFGNDYRVDFDDNNNVTSVKKLHKGLIPARFSNDTSKQTQIQLASMHTHLPKYDQFITSTDICTLMLYEKFTTWNQCVVMSKNYTSIWDCKRNQLIILTTEAWKKMNPLKNALENNSH</sequence>
<evidence type="ECO:0000313" key="3">
    <source>
        <dbReference type="Proteomes" id="UP000321479"/>
    </source>
</evidence>
<dbReference type="EMBL" id="CP042436">
    <property type="protein sequence ID" value="QEC61495.1"/>
    <property type="molecule type" value="Genomic_DNA"/>
</dbReference>